<evidence type="ECO:0000313" key="7">
    <source>
        <dbReference type="EMBL" id="SFJ04818.1"/>
    </source>
</evidence>
<name>A0A1I3N6D8_9RHOB</name>
<evidence type="ECO:0000256" key="2">
    <source>
        <dbReference type="ARBA" id="ARBA00022741"/>
    </source>
</evidence>
<evidence type="ECO:0000259" key="6">
    <source>
        <dbReference type="SMART" id="SM00983"/>
    </source>
</evidence>
<proteinExistence type="predicted"/>
<dbReference type="SUPFAM" id="SSF63999">
    <property type="entry name" value="Thiamin pyrophosphokinase, catalytic domain"/>
    <property type="match status" value="1"/>
</dbReference>
<accession>A0A1I3N6D8</accession>
<dbReference type="InterPro" id="IPR053149">
    <property type="entry name" value="TPK"/>
</dbReference>
<dbReference type="InterPro" id="IPR007373">
    <property type="entry name" value="Thiamin_PyroPKinase_B1-bd"/>
</dbReference>
<organism evidence="7 8">
    <name type="scientific">Jannaschia pohangensis</name>
    <dbReference type="NCBI Taxonomy" id="390807"/>
    <lineage>
        <taxon>Bacteria</taxon>
        <taxon>Pseudomonadati</taxon>
        <taxon>Pseudomonadota</taxon>
        <taxon>Alphaproteobacteria</taxon>
        <taxon>Rhodobacterales</taxon>
        <taxon>Roseobacteraceae</taxon>
        <taxon>Jannaschia</taxon>
    </lineage>
</organism>
<reference evidence="7 8" key="1">
    <citation type="submission" date="2016-10" db="EMBL/GenBank/DDBJ databases">
        <authorList>
            <person name="de Groot N.N."/>
        </authorList>
    </citation>
    <scope>NUCLEOTIDE SEQUENCE [LARGE SCALE GENOMIC DNA]</scope>
    <source>
        <strain evidence="7 8">DSM 19073</strain>
    </source>
</reference>
<keyword evidence="4" id="KW-0067">ATP-binding</keyword>
<dbReference type="STRING" id="390807.SAMN04488095_2064"/>
<dbReference type="Proteomes" id="UP000199110">
    <property type="component" value="Unassembled WGS sequence"/>
</dbReference>
<evidence type="ECO:0000256" key="5">
    <source>
        <dbReference type="NCBIfam" id="TIGR01378"/>
    </source>
</evidence>
<keyword evidence="2" id="KW-0547">Nucleotide-binding</keyword>
<dbReference type="InterPro" id="IPR006282">
    <property type="entry name" value="Thi_PPkinase"/>
</dbReference>
<evidence type="ECO:0000256" key="4">
    <source>
        <dbReference type="ARBA" id="ARBA00022840"/>
    </source>
</evidence>
<evidence type="ECO:0000256" key="1">
    <source>
        <dbReference type="ARBA" id="ARBA00022679"/>
    </source>
</evidence>
<dbReference type="PANTHER" id="PTHR41299:SF1">
    <property type="entry name" value="THIAMINE PYROPHOSPHOKINASE"/>
    <property type="match status" value="1"/>
</dbReference>
<dbReference type="InterPro" id="IPR007371">
    <property type="entry name" value="TPK_catalytic"/>
</dbReference>
<dbReference type="NCBIfam" id="TIGR01378">
    <property type="entry name" value="thi_PPkinase"/>
    <property type="match status" value="1"/>
</dbReference>
<feature type="domain" description="Thiamin pyrophosphokinase thiamin-binding" evidence="6">
    <location>
        <begin position="145"/>
        <end position="202"/>
    </location>
</feature>
<dbReference type="InterPro" id="IPR036759">
    <property type="entry name" value="TPK_catalytic_sf"/>
</dbReference>
<gene>
    <name evidence="7" type="ORF">SAMN04488095_2064</name>
</gene>
<dbReference type="PANTHER" id="PTHR41299">
    <property type="entry name" value="THIAMINE PYROPHOSPHOKINASE"/>
    <property type="match status" value="1"/>
</dbReference>
<dbReference type="AlphaFoldDB" id="A0A1I3N6D8"/>
<dbReference type="Pfam" id="PF04263">
    <property type="entry name" value="TPK_catalytic"/>
    <property type="match status" value="1"/>
</dbReference>
<dbReference type="GO" id="GO:0030975">
    <property type="term" value="F:thiamine binding"/>
    <property type="evidence" value="ECO:0007669"/>
    <property type="project" value="InterPro"/>
</dbReference>
<dbReference type="GO" id="GO:0006772">
    <property type="term" value="P:thiamine metabolic process"/>
    <property type="evidence" value="ECO:0007669"/>
    <property type="project" value="UniProtKB-UniRule"/>
</dbReference>
<dbReference type="InterPro" id="IPR036371">
    <property type="entry name" value="TPK_B1-bd_sf"/>
</dbReference>
<dbReference type="GO" id="GO:0016301">
    <property type="term" value="F:kinase activity"/>
    <property type="evidence" value="ECO:0007669"/>
    <property type="project" value="UniProtKB-KW"/>
</dbReference>
<protein>
    <recommendedName>
        <fullName evidence="5">Thiamine diphosphokinase</fullName>
        <ecNumber evidence="5">2.7.6.2</ecNumber>
    </recommendedName>
</protein>
<dbReference type="GO" id="GO:0009229">
    <property type="term" value="P:thiamine diphosphate biosynthetic process"/>
    <property type="evidence" value="ECO:0007669"/>
    <property type="project" value="InterPro"/>
</dbReference>
<dbReference type="SUPFAM" id="SSF63862">
    <property type="entry name" value="Thiamin pyrophosphokinase, substrate-binding domain"/>
    <property type="match status" value="1"/>
</dbReference>
<dbReference type="SMART" id="SM00983">
    <property type="entry name" value="TPK_B1_binding"/>
    <property type="match status" value="1"/>
</dbReference>
<keyword evidence="8" id="KW-1185">Reference proteome</keyword>
<dbReference type="Pfam" id="PF04265">
    <property type="entry name" value="TPK_B1_binding"/>
    <property type="match status" value="1"/>
</dbReference>
<dbReference type="CDD" id="cd07995">
    <property type="entry name" value="TPK"/>
    <property type="match status" value="1"/>
</dbReference>
<dbReference type="Gene3D" id="3.40.50.10240">
    <property type="entry name" value="Thiamin pyrophosphokinase, catalytic domain"/>
    <property type="match status" value="1"/>
</dbReference>
<dbReference type="EMBL" id="FORA01000002">
    <property type="protein sequence ID" value="SFJ04818.1"/>
    <property type="molecule type" value="Genomic_DNA"/>
</dbReference>
<dbReference type="EC" id="2.7.6.2" evidence="5"/>
<sequence length="230" mass="23867">MPDSKQLSLNDTIPQTLVGGVPVSRTTLDEALSHAPRLIAADGGADTALAFDLVPDLVIGDLDSISAAAREAFSDRLCHLAEQDSTDFAKALRTCPASLTIGVGFIGARVDHFLANLTEIARNGANCILLGDDDCLCVCLDDMQLDLEAGTRVSLWPLGPVTGTSTGLRWPIDGIAMSPTTRVGTSNEALGPVTLTLSGGPMVLILPATALTVLLKSLDSAPRPRASAPL</sequence>
<evidence type="ECO:0000256" key="3">
    <source>
        <dbReference type="ARBA" id="ARBA00022777"/>
    </source>
</evidence>
<evidence type="ECO:0000313" key="8">
    <source>
        <dbReference type="Proteomes" id="UP000199110"/>
    </source>
</evidence>
<keyword evidence="1" id="KW-0808">Transferase</keyword>
<keyword evidence="3 7" id="KW-0418">Kinase</keyword>
<dbReference type="GO" id="GO:0004788">
    <property type="term" value="F:thiamine diphosphokinase activity"/>
    <property type="evidence" value="ECO:0007669"/>
    <property type="project" value="UniProtKB-UniRule"/>
</dbReference>
<dbReference type="GO" id="GO:0005524">
    <property type="term" value="F:ATP binding"/>
    <property type="evidence" value="ECO:0007669"/>
    <property type="project" value="UniProtKB-KW"/>
</dbReference>